<evidence type="ECO:0000313" key="1">
    <source>
        <dbReference type="EMBL" id="MFB9823814.1"/>
    </source>
</evidence>
<evidence type="ECO:0000313" key="2">
    <source>
        <dbReference type="Proteomes" id="UP001589595"/>
    </source>
</evidence>
<dbReference type="Proteomes" id="UP001589595">
    <property type="component" value="Unassembled WGS sequence"/>
</dbReference>
<dbReference type="EMBL" id="JBHMAJ010000005">
    <property type="protein sequence ID" value="MFB9823814.1"/>
    <property type="molecule type" value="Genomic_DNA"/>
</dbReference>
<dbReference type="InterPro" id="IPR014729">
    <property type="entry name" value="Rossmann-like_a/b/a_fold"/>
</dbReference>
<organism evidence="1 2">
    <name type="scientific">Halobaculum roseum</name>
    <dbReference type="NCBI Taxonomy" id="2175149"/>
    <lineage>
        <taxon>Archaea</taxon>
        <taxon>Methanobacteriati</taxon>
        <taxon>Methanobacteriota</taxon>
        <taxon>Stenosarchaea group</taxon>
        <taxon>Halobacteria</taxon>
        <taxon>Halobacteriales</taxon>
        <taxon>Haloferacaceae</taxon>
        <taxon>Halobaculum</taxon>
    </lineage>
</organism>
<proteinExistence type="predicted"/>
<dbReference type="AlphaFoldDB" id="A0ABD5MN35"/>
<reference evidence="1" key="1">
    <citation type="submission" date="2024-09" db="EMBL/GenBank/DDBJ databases">
        <authorList>
            <person name="Sun Q."/>
        </authorList>
    </citation>
    <scope>NUCLEOTIDE SEQUENCE [LARGE SCALE GENOMIC DNA]</scope>
    <source>
        <strain evidence="1">JCM 31273</strain>
    </source>
</reference>
<name>A0ABD5MN35_9EURY</name>
<dbReference type="Gene3D" id="3.40.50.620">
    <property type="entry name" value="HUPs"/>
    <property type="match status" value="1"/>
</dbReference>
<protein>
    <submittedName>
        <fullName evidence="1">Universal stress protein</fullName>
    </submittedName>
</protein>
<dbReference type="GeneID" id="67212355"/>
<dbReference type="RefSeq" id="WP_222923631.1">
    <property type="nucleotide sequence ID" value="NZ_CP082287.1"/>
</dbReference>
<dbReference type="SUPFAM" id="SSF52402">
    <property type="entry name" value="Adenine nucleotide alpha hydrolases-like"/>
    <property type="match status" value="1"/>
</dbReference>
<gene>
    <name evidence="1" type="ORF">ACFFOL_06485</name>
</gene>
<comment type="caution">
    <text evidence="1">The sequence shown here is derived from an EMBL/GenBank/DDBJ whole genome shotgun (WGS) entry which is preliminary data.</text>
</comment>
<sequence length="149" mass="16157">MADLTRILVPIRYPLTDQSAQTLAAAGRLAHDHTPADLRVLHVNLYQTGDRTQTEELTHAISATLDGVEASVTTRQGFLVEEVILEEATQTDTDIIVVGANQQATWQKILSRILRNGPAVGAFLRENTAVDTDVMEVDPAAEIPTVESA</sequence>
<accession>A0ABD5MN35</accession>
<keyword evidence="2" id="KW-1185">Reference proteome</keyword>